<keyword evidence="1" id="KW-0472">Membrane</keyword>
<keyword evidence="1" id="KW-1133">Transmembrane helix</keyword>
<organism evidence="2 3">
    <name type="scientific">Symbiobacterium terraclitae</name>
    <dbReference type="NCBI Taxonomy" id="557451"/>
    <lineage>
        <taxon>Bacteria</taxon>
        <taxon>Bacillati</taxon>
        <taxon>Bacillota</taxon>
        <taxon>Clostridia</taxon>
        <taxon>Eubacteriales</taxon>
        <taxon>Symbiobacteriaceae</taxon>
        <taxon>Symbiobacterium</taxon>
    </lineage>
</organism>
<name>A0ABS4JPS2_9FIRM</name>
<protein>
    <submittedName>
        <fullName evidence="2">Uncharacterized protein</fullName>
    </submittedName>
</protein>
<evidence type="ECO:0000313" key="3">
    <source>
        <dbReference type="Proteomes" id="UP001519289"/>
    </source>
</evidence>
<sequence length="82" mass="9113">MDRPAARTDWRAEAEREAIESFQDRHGSLADRVERVLMRLVVLGLVVLGLAQSLGLGRFGLISALEGVPVQEVSDWIRRSGQ</sequence>
<feature type="transmembrane region" description="Helical" evidence="1">
    <location>
        <begin position="36"/>
        <end position="56"/>
    </location>
</feature>
<dbReference type="EMBL" id="JAGGLG010000001">
    <property type="protein sequence ID" value="MBP2016876.1"/>
    <property type="molecule type" value="Genomic_DNA"/>
</dbReference>
<evidence type="ECO:0000313" key="2">
    <source>
        <dbReference type="EMBL" id="MBP2016876.1"/>
    </source>
</evidence>
<gene>
    <name evidence="2" type="ORF">J2Z79_000249</name>
</gene>
<evidence type="ECO:0000256" key="1">
    <source>
        <dbReference type="SAM" id="Phobius"/>
    </source>
</evidence>
<keyword evidence="1" id="KW-0812">Transmembrane</keyword>
<dbReference type="Proteomes" id="UP001519289">
    <property type="component" value="Unassembled WGS sequence"/>
</dbReference>
<keyword evidence="3" id="KW-1185">Reference proteome</keyword>
<reference evidence="2 3" key="1">
    <citation type="submission" date="2021-03" db="EMBL/GenBank/DDBJ databases">
        <title>Genomic Encyclopedia of Type Strains, Phase IV (KMG-IV): sequencing the most valuable type-strain genomes for metagenomic binning, comparative biology and taxonomic classification.</title>
        <authorList>
            <person name="Goeker M."/>
        </authorList>
    </citation>
    <scope>NUCLEOTIDE SEQUENCE [LARGE SCALE GENOMIC DNA]</scope>
    <source>
        <strain evidence="2 3">DSM 27138</strain>
    </source>
</reference>
<comment type="caution">
    <text evidence="2">The sequence shown here is derived from an EMBL/GenBank/DDBJ whole genome shotgun (WGS) entry which is preliminary data.</text>
</comment>
<dbReference type="RefSeq" id="WP_209465014.1">
    <property type="nucleotide sequence ID" value="NZ_JAGGLG010000001.1"/>
</dbReference>
<proteinExistence type="predicted"/>
<accession>A0ABS4JPS2</accession>